<dbReference type="GO" id="GO:0004714">
    <property type="term" value="F:transmembrane receptor protein tyrosine kinase activity"/>
    <property type="evidence" value="ECO:0007669"/>
    <property type="project" value="InterPro"/>
</dbReference>
<keyword evidence="7" id="KW-0472">Membrane</keyword>
<dbReference type="GO" id="GO:0005524">
    <property type="term" value="F:ATP binding"/>
    <property type="evidence" value="ECO:0007669"/>
    <property type="project" value="UniProtKB-KW"/>
</dbReference>
<keyword evidence="3" id="KW-0808">Transferase</keyword>
<dbReference type="PANTHER" id="PTHR34590">
    <property type="entry name" value="OS03G0124300 PROTEIN-RELATED"/>
    <property type="match status" value="1"/>
</dbReference>
<keyword evidence="7" id="KW-0812">Transmembrane</keyword>
<keyword evidence="10" id="KW-1185">Reference proteome</keyword>
<reference evidence="9" key="1">
    <citation type="submission" date="2022-12" db="EMBL/GenBank/DDBJ databases">
        <title>Draft genome assemblies for two species of Escallonia (Escalloniales).</title>
        <authorList>
            <person name="Chanderbali A."/>
            <person name="Dervinis C."/>
            <person name="Anghel I."/>
            <person name="Soltis D."/>
            <person name="Soltis P."/>
            <person name="Zapata F."/>
        </authorList>
    </citation>
    <scope>NUCLEOTIDE SEQUENCE</scope>
    <source>
        <strain evidence="9">UCBG64.0493</strain>
        <tissue evidence="9">Leaf</tissue>
    </source>
</reference>
<evidence type="ECO:0000256" key="2">
    <source>
        <dbReference type="ARBA" id="ARBA00022527"/>
    </source>
</evidence>
<dbReference type="Proteomes" id="UP001188597">
    <property type="component" value="Unassembled WGS sequence"/>
</dbReference>
<evidence type="ECO:0000313" key="9">
    <source>
        <dbReference type="EMBL" id="KAK2997315.1"/>
    </source>
</evidence>
<dbReference type="InterPro" id="IPR045272">
    <property type="entry name" value="ANXUR1/2-like"/>
</dbReference>
<feature type="domain" description="Malectin-like" evidence="8">
    <location>
        <begin position="2"/>
        <end position="127"/>
    </location>
</feature>
<protein>
    <recommendedName>
        <fullName evidence="8">Malectin-like domain-containing protein</fullName>
    </recommendedName>
</protein>
<organism evidence="9 10">
    <name type="scientific">Escallonia herrerae</name>
    <dbReference type="NCBI Taxonomy" id="1293975"/>
    <lineage>
        <taxon>Eukaryota</taxon>
        <taxon>Viridiplantae</taxon>
        <taxon>Streptophyta</taxon>
        <taxon>Embryophyta</taxon>
        <taxon>Tracheophyta</taxon>
        <taxon>Spermatophyta</taxon>
        <taxon>Magnoliopsida</taxon>
        <taxon>eudicotyledons</taxon>
        <taxon>Gunneridae</taxon>
        <taxon>Pentapetalae</taxon>
        <taxon>asterids</taxon>
        <taxon>campanulids</taxon>
        <taxon>Escalloniales</taxon>
        <taxon>Escalloniaceae</taxon>
        <taxon>Escallonia</taxon>
    </lineage>
</organism>
<evidence type="ECO:0000313" key="10">
    <source>
        <dbReference type="Proteomes" id="UP001188597"/>
    </source>
</evidence>
<keyword evidence="4" id="KW-0547">Nucleotide-binding</keyword>
<proteinExistence type="predicted"/>
<keyword evidence="6" id="KW-0325">Glycoprotein</keyword>
<accession>A0AA88SR11</accession>
<name>A0AA88SR11_9ASTE</name>
<comment type="subcellular location">
    <subcellularLocation>
        <location evidence="1">Membrane</location>
        <topology evidence="1">Single-pass type I membrane protein</topology>
    </subcellularLocation>
</comment>
<keyword evidence="2" id="KW-0418">Kinase</keyword>
<dbReference type="AlphaFoldDB" id="A0AA88SR11"/>
<feature type="transmembrane region" description="Helical" evidence="7">
    <location>
        <begin position="172"/>
        <end position="193"/>
    </location>
</feature>
<comment type="caution">
    <text evidence="9">The sequence shown here is derived from an EMBL/GenBank/DDBJ whole genome shotgun (WGS) entry which is preliminary data.</text>
</comment>
<keyword evidence="2" id="KW-0723">Serine/threonine-protein kinase</keyword>
<evidence type="ECO:0000259" key="8">
    <source>
        <dbReference type="Pfam" id="PF12819"/>
    </source>
</evidence>
<evidence type="ECO:0000256" key="7">
    <source>
        <dbReference type="SAM" id="Phobius"/>
    </source>
</evidence>
<dbReference type="PANTHER" id="PTHR34590:SF5">
    <property type="entry name" value="OS04G0586500 PROTEIN"/>
    <property type="match status" value="1"/>
</dbReference>
<dbReference type="EMBL" id="JAVXUP010004269">
    <property type="protein sequence ID" value="KAK2997315.1"/>
    <property type="molecule type" value="Genomic_DNA"/>
</dbReference>
<dbReference type="GO" id="GO:0004674">
    <property type="term" value="F:protein serine/threonine kinase activity"/>
    <property type="evidence" value="ECO:0007669"/>
    <property type="project" value="UniProtKB-KW"/>
</dbReference>
<sequence>MYRLNVGGQYIPANNDSGLSRTWYDDSPYIFGATFGVTSEADKNVTISYPTDVPNYIAPTSVYSTARTMGPNKDINKNYNLTWVFRVDTNFTYLVRFHFCEFQLSKINQRVFGIFINNQTAFATADPEFYDAILKGLEIFKINDTFGRSSCAGDSQHKRPFALSKTNNHGTIIGSIVGGLAGFGIVVGLILFFKHRKMIANGEKSSLAGWLPVYRSSSPSAIPGRVASVATFPRSVEVSVDISHCGN</sequence>
<evidence type="ECO:0000256" key="1">
    <source>
        <dbReference type="ARBA" id="ARBA00004479"/>
    </source>
</evidence>
<gene>
    <name evidence="9" type="ORF">RJ639_024779</name>
</gene>
<evidence type="ECO:0000256" key="4">
    <source>
        <dbReference type="ARBA" id="ARBA00022741"/>
    </source>
</evidence>
<dbReference type="InterPro" id="IPR024788">
    <property type="entry name" value="Malectin-like_Carb-bd_dom"/>
</dbReference>
<dbReference type="Pfam" id="PF12819">
    <property type="entry name" value="Malectin_like"/>
    <property type="match status" value="1"/>
</dbReference>
<dbReference type="Gene3D" id="2.60.120.430">
    <property type="entry name" value="Galactose-binding lectin"/>
    <property type="match status" value="1"/>
</dbReference>
<keyword evidence="5" id="KW-0067">ATP-binding</keyword>
<evidence type="ECO:0000256" key="6">
    <source>
        <dbReference type="ARBA" id="ARBA00023180"/>
    </source>
</evidence>
<evidence type="ECO:0000256" key="3">
    <source>
        <dbReference type="ARBA" id="ARBA00022679"/>
    </source>
</evidence>
<evidence type="ECO:0000256" key="5">
    <source>
        <dbReference type="ARBA" id="ARBA00022840"/>
    </source>
</evidence>
<dbReference type="FunFam" id="2.60.120.430:FF:000007">
    <property type="entry name" value="FERONIA receptor-like kinase"/>
    <property type="match status" value="1"/>
</dbReference>
<dbReference type="GO" id="GO:0016020">
    <property type="term" value="C:membrane"/>
    <property type="evidence" value="ECO:0007669"/>
    <property type="project" value="UniProtKB-SubCell"/>
</dbReference>
<keyword evidence="7" id="KW-1133">Transmembrane helix</keyword>